<keyword evidence="9" id="KW-1185">Reference proteome</keyword>
<dbReference type="EMBL" id="LR778301">
    <property type="protein sequence ID" value="CAB1370307.1"/>
    <property type="molecule type" value="Genomic_DNA"/>
</dbReference>
<dbReference type="InterPro" id="IPR026170">
    <property type="entry name" value="FAM173A/B"/>
</dbReference>
<dbReference type="PANTHER" id="PTHR13610">
    <property type="entry name" value="METHYLTRANSFERASE DOMAIN-CONTAINING PROTEIN"/>
    <property type="match status" value="1"/>
</dbReference>
<dbReference type="KEGG" id="doe:DENOEST_3153"/>
<protein>
    <recommendedName>
        <fullName evidence="3">tRNA (guanine(46)-N(7))-methyltransferase</fullName>
        <ecNumber evidence="3">2.1.1.33</ecNumber>
    </recommendedName>
</protein>
<dbReference type="AlphaFoldDB" id="A0A6S6Y4F9"/>
<evidence type="ECO:0000256" key="5">
    <source>
        <dbReference type="ARBA" id="ARBA00022679"/>
    </source>
</evidence>
<evidence type="ECO:0000256" key="4">
    <source>
        <dbReference type="ARBA" id="ARBA00022603"/>
    </source>
</evidence>
<dbReference type="Proteomes" id="UP000515733">
    <property type="component" value="Chromosome"/>
</dbReference>
<keyword evidence="6" id="KW-0949">S-adenosyl-L-methionine</keyword>
<organism evidence="8 9">
    <name type="scientific">Denitratisoma oestradiolicum</name>
    <dbReference type="NCBI Taxonomy" id="311182"/>
    <lineage>
        <taxon>Bacteria</taxon>
        <taxon>Pseudomonadati</taxon>
        <taxon>Pseudomonadota</taxon>
        <taxon>Betaproteobacteria</taxon>
        <taxon>Nitrosomonadales</taxon>
        <taxon>Sterolibacteriaceae</taxon>
        <taxon>Denitratisoma</taxon>
    </lineage>
</organism>
<evidence type="ECO:0000256" key="1">
    <source>
        <dbReference type="ARBA" id="ARBA00000142"/>
    </source>
</evidence>
<comment type="function">
    <text evidence="2">Catalyzes the formation of N(7)-methylguanine at position 46 (m7G46) in tRNA.</text>
</comment>
<evidence type="ECO:0000313" key="8">
    <source>
        <dbReference type="EMBL" id="CAB1370307.1"/>
    </source>
</evidence>
<keyword evidence="5" id="KW-0808">Transferase</keyword>
<dbReference type="EC" id="2.1.1.33" evidence="3"/>
<evidence type="ECO:0000256" key="6">
    <source>
        <dbReference type="ARBA" id="ARBA00022691"/>
    </source>
</evidence>
<comment type="catalytic activity">
    <reaction evidence="1">
        <text>guanosine(46) in tRNA + S-adenosyl-L-methionine = N(7)-methylguanosine(46) in tRNA + S-adenosyl-L-homocysteine</text>
        <dbReference type="Rhea" id="RHEA:42708"/>
        <dbReference type="Rhea" id="RHEA-COMP:10188"/>
        <dbReference type="Rhea" id="RHEA-COMP:10189"/>
        <dbReference type="ChEBI" id="CHEBI:57856"/>
        <dbReference type="ChEBI" id="CHEBI:59789"/>
        <dbReference type="ChEBI" id="CHEBI:74269"/>
        <dbReference type="ChEBI" id="CHEBI:74480"/>
        <dbReference type="EC" id="2.1.1.33"/>
    </reaction>
</comment>
<dbReference type="GO" id="GO:0016279">
    <property type="term" value="F:protein-lysine N-methyltransferase activity"/>
    <property type="evidence" value="ECO:0007669"/>
    <property type="project" value="InterPro"/>
</dbReference>
<name>A0A6S6Y4F9_9PROT</name>
<accession>A0A6S6Y4F9</accession>
<proteinExistence type="predicted"/>
<evidence type="ECO:0000256" key="3">
    <source>
        <dbReference type="ARBA" id="ARBA00011977"/>
    </source>
</evidence>
<dbReference type="GO" id="GO:0008176">
    <property type="term" value="F:tRNA (guanine(46)-N7)-methyltransferase activity"/>
    <property type="evidence" value="ECO:0007669"/>
    <property type="project" value="UniProtKB-EC"/>
</dbReference>
<keyword evidence="7" id="KW-0819">tRNA processing</keyword>
<dbReference type="InterPro" id="IPR029063">
    <property type="entry name" value="SAM-dependent_MTases_sf"/>
</dbReference>
<reference evidence="8 9" key="1">
    <citation type="submission" date="2020-03" db="EMBL/GenBank/DDBJ databases">
        <authorList>
            <consortium name="Genoscope - CEA"/>
            <person name="William W."/>
        </authorList>
    </citation>
    <scope>NUCLEOTIDE SEQUENCE [LARGE SCALE GENOMIC DNA]</scope>
    <source>
        <strain evidence="9">DSM 16959</strain>
    </source>
</reference>
<evidence type="ECO:0000256" key="7">
    <source>
        <dbReference type="ARBA" id="ARBA00022694"/>
    </source>
</evidence>
<sequence length="254" mass="28044">MPNSAPQALLTALGAQLLGAFIAASAIQIVDPRLWKLPLILALTQGTCAALVSYKLTAPTWWIPIHLAFAPLIVLTCRLTIAPGWYLGGFLLLLMVFWRTDKSQVPLYLSNRATADVVQKLLPSHPCRIIDLGCGNGGLLLQLARQRPDCTFFGIEHAPLPWLWAKLGASRQNNVTISLGNFWGTRLDQFDLVYAFLSPVPMEQLWQKAQSEMRPGSQLISNSFVVPGSQPTSVVAVADRRNTRLYVYRPGEPK</sequence>
<dbReference type="OrthoDB" id="5611641at2"/>
<dbReference type="Gene3D" id="3.40.50.150">
    <property type="entry name" value="Vaccinia Virus protein VP39"/>
    <property type="match status" value="1"/>
</dbReference>
<evidence type="ECO:0000313" key="9">
    <source>
        <dbReference type="Proteomes" id="UP000515733"/>
    </source>
</evidence>
<dbReference type="InterPro" id="IPR003358">
    <property type="entry name" value="tRNA_(Gua-N-7)_MeTrfase_Trmb"/>
</dbReference>
<keyword evidence="4" id="KW-0489">Methyltransferase</keyword>
<dbReference type="RefSeq" id="WP_145772189.1">
    <property type="nucleotide sequence ID" value="NZ_LR778301.1"/>
</dbReference>
<dbReference type="Pfam" id="PF02390">
    <property type="entry name" value="Methyltransf_4"/>
    <property type="match status" value="1"/>
</dbReference>
<dbReference type="SUPFAM" id="SSF53335">
    <property type="entry name" value="S-adenosyl-L-methionine-dependent methyltransferases"/>
    <property type="match status" value="1"/>
</dbReference>
<dbReference type="PANTHER" id="PTHR13610:SF9">
    <property type="entry name" value="FI06469P"/>
    <property type="match status" value="1"/>
</dbReference>
<gene>
    <name evidence="8" type="ORF">DENOEST_3153</name>
</gene>
<evidence type="ECO:0000256" key="2">
    <source>
        <dbReference type="ARBA" id="ARBA00003015"/>
    </source>
</evidence>